<evidence type="ECO:0000313" key="1">
    <source>
        <dbReference type="EMBL" id="MBI6882882.1"/>
    </source>
</evidence>
<proteinExistence type="predicted"/>
<comment type="caution">
    <text evidence="1">The sequence shown here is derived from an EMBL/GenBank/DDBJ whole genome shotgun (WGS) entry which is preliminary data.</text>
</comment>
<organism evidence="1 2">
    <name type="scientific">Pseudomonas putida</name>
    <name type="common">Arthrobacter siderocapsulatus</name>
    <dbReference type="NCBI Taxonomy" id="303"/>
    <lineage>
        <taxon>Bacteria</taxon>
        <taxon>Pseudomonadati</taxon>
        <taxon>Pseudomonadota</taxon>
        <taxon>Gammaproteobacteria</taxon>
        <taxon>Pseudomonadales</taxon>
        <taxon>Pseudomonadaceae</taxon>
        <taxon>Pseudomonas</taxon>
    </lineage>
</organism>
<name>A0A8I1EBC2_PSEPU</name>
<accession>A0A8I1EBC2</accession>
<evidence type="ECO:0000313" key="2">
    <source>
        <dbReference type="Proteomes" id="UP000637061"/>
    </source>
</evidence>
<dbReference type="Proteomes" id="UP000637061">
    <property type="component" value="Unassembled WGS sequence"/>
</dbReference>
<dbReference type="RefSeq" id="WP_198746506.1">
    <property type="nucleotide sequence ID" value="NZ_JAEHTE010000002.1"/>
</dbReference>
<dbReference type="AlphaFoldDB" id="A0A8I1EBC2"/>
<sequence>MLQEEISQYMNPASRLNGSFDMWISEVGKNYSLATNVSKSLLTFGKRICDGVDESAYRCLIDSVKKASGLGKGVFETTLKEMPEAFARTQLKLWRLDGSLNGVPEASWNAVLTHALSSRRPSLGLDVIKHMEGSYGRLAVAQALSQLDESVMAKVSVIWKPYASLLVGEFCNRRSFASALVYAGEDKSLQQTVIQAIGYEIGMQKIPDGWAELMKFMIKRTKGSDSSQAVMDHFKSAGTVVVEQVLSMNDSQIKRELNTDELRLMAFQWGLDKAVKQIDSLKMKGRAIEHSLGL</sequence>
<protein>
    <submittedName>
        <fullName evidence="1">Uncharacterized protein</fullName>
    </submittedName>
</protein>
<reference evidence="1" key="1">
    <citation type="submission" date="2020-12" db="EMBL/GenBank/DDBJ databases">
        <title>Enhanced detection system for hospital associated transmission using whole genome sequencing surveillance.</title>
        <authorList>
            <person name="Harrison L.H."/>
            <person name="Van Tyne D."/>
            <person name="Marsh J.W."/>
            <person name="Griffith M.P."/>
            <person name="Snyder D.J."/>
            <person name="Cooper V.S."/>
            <person name="Mustapha M."/>
        </authorList>
    </citation>
    <scope>NUCLEOTIDE SEQUENCE</scope>
    <source>
        <strain evidence="1">PSB00042</strain>
    </source>
</reference>
<dbReference type="EMBL" id="JAEHTE010000002">
    <property type="protein sequence ID" value="MBI6882882.1"/>
    <property type="molecule type" value="Genomic_DNA"/>
</dbReference>
<gene>
    <name evidence="1" type="ORF">JEU22_03070</name>
</gene>